<dbReference type="InterPro" id="IPR015943">
    <property type="entry name" value="WD40/YVTN_repeat-like_dom_sf"/>
</dbReference>
<dbReference type="Pfam" id="PF12657">
    <property type="entry name" value="TFIIIC_delta"/>
    <property type="match status" value="1"/>
</dbReference>
<evidence type="ECO:0000256" key="1">
    <source>
        <dbReference type="SAM" id="MobiDB-lite"/>
    </source>
</evidence>
<dbReference type="SUPFAM" id="SSF69322">
    <property type="entry name" value="Tricorn protease domain 2"/>
    <property type="match status" value="1"/>
</dbReference>
<keyword evidence="4" id="KW-1185">Reference proteome</keyword>
<dbReference type="AlphaFoldDB" id="A0A0D7A0U0"/>
<dbReference type="InterPro" id="IPR024761">
    <property type="entry name" value="TFIIIC_delta_N"/>
</dbReference>
<dbReference type="OrthoDB" id="421374at2759"/>
<feature type="domain" description="Transcription factor IIIC 90kDa subunit N-terminal" evidence="2">
    <location>
        <begin position="21"/>
        <end position="345"/>
    </location>
</feature>
<gene>
    <name evidence="3" type="ORF">FISHEDRAFT_77543</name>
</gene>
<feature type="region of interest" description="Disordered" evidence="1">
    <location>
        <begin position="374"/>
        <end position="396"/>
    </location>
</feature>
<evidence type="ECO:0000313" key="4">
    <source>
        <dbReference type="Proteomes" id="UP000054144"/>
    </source>
</evidence>
<feature type="compositionally biased region" description="Polar residues" evidence="1">
    <location>
        <begin position="470"/>
        <end position="479"/>
    </location>
</feature>
<dbReference type="PANTHER" id="PTHR15496">
    <property type="entry name" value="GENERAL TRANSCRIPTION FACTOR 3C POLYPEPTIDE 4 FAMILY"/>
    <property type="match status" value="1"/>
</dbReference>
<dbReference type="PANTHER" id="PTHR15496:SF2">
    <property type="entry name" value="GENERAL TRANSCRIPTION FACTOR 3C POLYPEPTIDE 4"/>
    <property type="match status" value="1"/>
</dbReference>
<reference evidence="3 4" key="1">
    <citation type="journal article" date="2015" name="Fungal Genet. Biol.">
        <title>Evolution of novel wood decay mechanisms in Agaricales revealed by the genome sequences of Fistulina hepatica and Cylindrobasidium torrendii.</title>
        <authorList>
            <person name="Floudas D."/>
            <person name="Held B.W."/>
            <person name="Riley R."/>
            <person name="Nagy L.G."/>
            <person name="Koehler G."/>
            <person name="Ransdell A.S."/>
            <person name="Younus H."/>
            <person name="Chow J."/>
            <person name="Chiniquy J."/>
            <person name="Lipzen A."/>
            <person name="Tritt A."/>
            <person name="Sun H."/>
            <person name="Haridas S."/>
            <person name="LaButti K."/>
            <person name="Ohm R.A."/>
            <person name="Kues U."/>
            <person name="Blanchette R.A."/>
            <person name="Grigoriev I.V."/>
            <person name="Minto R.E."/>
            <person name="Hibbett D.S."/>
        </authorList>
    </citation>
    <scope>NUCLEOTIDE SEQUENCE [LARGE SCALE GENOMIC DNA]</scope>
    <source>
        <strain evidence="3 4">ATCC 64428</strain>
    </source>
</reference>
<dbReference type="Gene3D" id="2.130.10.10">
    <property type="entry name" value="YVTN repeat-like/Quinoprotein amine dehydrogenase"/>
    <property type="match status" value="1"/>
</dbReference>
<dbReference type="EMBL" id="KN882092">
    <property type="protein sequence ID" value="KIY44340.1"/>
    <property type="molecule type" value="Genomic_DNA"/>
</dbReference>
<dbReference type="GO" id="GO:0006384">
    <property type="term" value="P:transcription initiation at RNA polymerase III promoter"/>
    <property type="evidence" value="ECO:0007669"/>
    <property type="project" value="InterPro"/>
</dbReference>
<feature type="region of interest" description="Disordered" evidence="1">
    <location>
        <begin position="466"/>
        <end position="486"/>
    </location>
</feature>
<evidence type="ECO:0000313" key="3">
    <source>
        <dbReference type="EMBL" id="KIY44340.1"/>
    </source>
</evidence>
<name>A0A0D7A0U0_9AGAR</name>
<accession>A0A0D7A0U0</accession>
<dbReference type="GO" id="GO:0000127">
    <property type="term" value="C:transcription factor TFIIIC complex"/>
    <property type="evidence" value="ECO:0007669"/>
    <property type="project" value="InterPro"/>
</dbReference>
<evidence type="ECO:0000259" key="2">
    <source>
        <dbReference type="Pfam" id="PF12657"/>
    </source>
</evidence>
<dbReference type="InterPro" id="IPR044230">
    <property type="entry name" value="GTF3C4"/>
</dbReference>
<organism evidence="3 4">
    <name type="scientific">Fistulina hepatica ATCC 64428</name>
    <dbReference type="NCBI Taxonomy" id="1128425"/>
    <lineage>
        <taxon>Eukaryota</taxon>
        <taxon>Fungi</taxon>
        <taxon>Dikarya</taxon>
        <taxon>Basidiomycota</taxon>
        <taxon>Agaricomycotina</taxon>
        <taxon>Agaricomycetes</taxon>
        <taxon>Agaricomycetidae</taxon>
        <taxon>Agaricales</taxon>
        <taxon>Fistulinaceae</taxon>
        <taxon>Fistulina</taxon>
    </lineage>
</organism>
<dbReference type="Proteomes" id="UP000054144">
    <property type="component" value="Unassembled WGS sequence"/>
</dbReference>
<dbReference type="GO" id="GO:0004402">
    <property type="term" value="F:histone acetyltransferase activity"/>
    <property type="evidence" value="ECO:0007669"/>
    <property type="project" value="InterPro"/>
</dbReference>
<protein>
    <recommendedName>
        <fullName evidence="2">Transcription factor IIIC 90kDa subunit N-terminal domain-containing protein</fullName>
    </recommendedName>
</protein>
<sequence>MIDCALTVPTTCVPGTRCLQWSYDGQLVLTARSAIYLMMPADGLPDASDVLNSVPILPGKRTLAWHRTVIPTAPPVAHGWPDSSTPVLGSIDVATSAAAPGPRGLIAALTTNSDLALYRAAGNRYRSAWASVFDVIPLLSDTGNAQVTSIVWTAAPRCLLLAGTRAGTIVFLRPEDSGSENVTLHVQKTLSLATGWITHVACSPWMHDPADCLVAYSVSDGSVGILLLRSGAPYDHVIVPDSGEDLTAHRVIYAPDGRSITSLEWVVASGEPVLVFTKPGIIGVWPGKCQDFSGNEFERVMKFKSGTWHPCTGVVYLKTSDSLILSFFDARLRVIRNISWIHLADADFLTVDDLLSSRLTETLRAAVDTVERRGLPANSSRSSKDVSESSPGDVSFSPSAVPRLAGFASYNGDLTLVWAYEMTRPNDFSYLHDAQQTTTLVVATFDIDMDETRLFASNVPSDDAAAIDLSPSTQVGTSSLEDRRRSSYNKPVVDNLREIQRTVQSAHMVAPLCYLRPVFYALRDPAAMAHVWDDLLAFLREPFKELPDTMPEPDEPLKFPAPSGPAEAQIAEVGSVFRRCVERNLCDSDTLFVMRLRYSLADFAWKNAPNPAARDACGLVALTLRHSISANVLRLLIRLVHQVRPWITASERAFIHRLMLQASLDNSPPELQAEGATLEDLLVPKGVESIDPALVASSLPNTAVEACPACKEPVPLEDIAVASCPKGHTWSNEMLSDDIHFDQSTYSDVHRLQPQGTFAPFRGWAETTDEG</sequence>
<proteinExistence type="predicted"/>